<dbReference type="Proteomes" id="UP001181693">
    <property type="component" value="Unassembled WGS sequence"/>
</dbReference>
<gene>
    <name evidence="9" type="ORF">GDO54_001593</name>
</gene>
<dbReference type="Pfam" id="PF00400">
    <property type="entry name" value="WD40"/>
    <property type="match status" value="1"/>
</dbReference>
<dbReference type="InterPro" id="IPR052139">
    <property type="entry name" value="Methylosome_Comp_WDR77"/>
</dbReference>
<organism evidence="9 10">
    <name type="scientific">Pyxicephalus adspersus</name>
    <name type="common">African bullfrog</name>
    <dbReference type="NCBI Taxonomy" id="30357"/>
    <lineage>
        <taxon>Eukaryota</taxon>
        <taxon>Metazoa</taxon>
        <taxon>Chordata</taxon>
        <taxon>Craniata</taxon>
        <taxon>Vertebrata</taxon>
        <taxon>Euteleostomi</taxon>
        <taxon>Amphibia</taxon>
        <taxon>Batrachia</taxon>
        <taxon>Anura</taxon>
        <taxon>Neobatrachia</taxon>
        <taxon>Ranoidea</taxon>
        <taxon>Pyxicephalidae</taxon>
        <taxon>Pyxicephalinae</taxon>
        <taxon>Pyxicephalus</taxon>
    </lineage>
</organism>
<keyword evidence="10" id="KW-1185">Reference proteome</keyword>
<reference evidence="9" key="1">
    <citation type="thesis" date="2020" institute="ProQuest LLC" country="789 East Eisenhower Parkway, Ann Arbor, MI, USA">
        <title>Comparative Genomics and Chromosome Evolution.</title>
        <authorList>
            <person name="Mudd A.B."/>
        </authorList>
    </citation>
    <scope>NUCLEOTIDE SEQUENCE</scope>
    <source>
        <strain evidence="9">1538</strain>
        <tissue evidence="9">Blood</tissue>
    </source>
</reference>
<sequence>MTVYSYFSDGALLMSASSLNSRTWGGSIWVFKDPLGAPNENLCTAGVQTEAGVTDVAWVQEKGILVASDTGSVELWELLDNESLLANKFTTYEHDNIVTSLSVFTGGLQAVSGSKDCSVKVWDLSQKTPLKSYKGKGTPLLASVSEDCSVVVLNAESSVIFKDESHRDFVTGVAWSPVTLGTFTTVGWDHKVLHHTIQIDNPGPQA</sequence>
<dbReference type="InterPro" id="IPR001680">
    <property type="entry name" value="WD40_rpt"/>
</dbReference>
<keyword evidence="2" id="KW-0963">Cytoplasm</keyword>
<dbReference type="PANTHER" id="PTHR46853:SF1">
    <property type="entry name" value="METHYLOSOME PROTEIN 50"/>
    <property type="match status" value="1"/>
</dbReference>
<keyword evidence="4" id="KW-0677">Repeat</keyword>
<evidence type="ECO:0000313" key="9">
    <source>
        <dbReference type="EMBL" id="DBA33982.1"/>
    </source>
</evidence>
<dbReference type="PROSITE" id="PS50082">
    <property type="entry name" value="WD_REPEATS_2"/>
    <property type="match status" value="1"/>
</dbReference>
<comment type="caution">
    <text evidence="9">The sequence shown here is derived from an EMBL/GenBank/DDBJ whole genome shotgun (WGS) entry which is preliminary data.</text>
</comment>
<protein>
    <recommendedName>
        <fullName evidence="5">Methylosome protein WDR77</fullName>
    </recommendedName>
    <alternativeName>
        <fullName evidence="7">Methylosome protein 50</fullName>
    </alternativeName>
    <alternativeName>
        <fullName evidence="6">WD repeat-containing protein 77</fullName>
    </alternativeName>
</protein>
<dbReference type="GO" id="GO:0007309">
    <property type="term" value="P:oocyte axis specification"/>
    <property type="evidence" value="ECO:0007669"/>
    <property type="project" value="TreeGrafter"/>
</dbReference>
<proteinExistence type="predicted"/>
<dbReference type="PROSITE" id="PS50294">
    <property type="entry name" value="WD_REPEATS_REGION"/>
    <property type="match status" value="1"/>
</dbReference>
<dbReference type="InterPro" id="IPR019775">
    <property type="entry name" value="WD40_repeat_CS"/>
</dbReference>
<dbReference type="PANTHER" id="PTHR46853">
    <property type="entry name" value="METHYLOSOME PROTEIN 50"/>
    <property type="match status" value="1"/>
</dbReference>
<evidence type="ECO:0000256" key="5">
    <source>
        <dbReference type="ARBA" id="ARBA00040457"/>
    </source>
</evidence>
<evidence type="ECO:0000313" key="10">
    <source>
        <dbReference type="Proteomes" id="UP001181693"/>
    </source>
</evidence>
<accession>A0AAV3BBB1</accession>
<comment type="subcellular location">
    <subcellularLocation>
        <location evidence="1">Cytoplasm</location>
    </subcellularLocation>
</comment>
<evidence type="ECO:0000256" key="1">
    <source>
        <dbReference type="ARBA" id="ARBA00004496"/>
    </source>
</evidence>
<evidence type="ECO:0000256" key="2">
    <source>
        <dbReference type="ARBA" id="ARBA00022490"/>
    </source>
</evidence>
<evidence type="ECO:0000256" key="8">
    <source>
        <dbReference type="PROSITE-ProRule" id="PRU00221"/>
    </source>
</evidence>
<dbReference type="InterPro" id="IPR036322">
    <property type="entry name" value="WD40_repeat_dom_sf"/>
</dbReference>
<dbReference type="SMART" id="SM00320">
    <property type="entry name" value="WD40"/>
    <property type="match status" value="3"/>
</dbReference>
<dbReference type="Gene3D" id="2.130.10.10">
    <property type="entry name" value="YVTN repeat-like/Quinoprotein amine dehydrogenase"/>
    <property type="match status" value="2"/>
</dbReference>
<dbReference type="AlphaFoldDB" id="A0AAV3BBB1"/>
<name>A0AAV3BBB1_PYXAD</name>
<keyword evidence="3 8" id="KW-0853">WD repeat</keyword>
<evidence type="ECO:0000256" key="3">
    <source>
        <dbReference type="ARBA" id="ARBA00022574"/>
    </source>
</evidence>
<dbReference type="SUPFAM" id="SSF50978">
    <property type="entry name" value="WD40 repeat-like"/>
    <property type="match status" value="1"/>
</dbReference>
<dbReference type="GO" id="GO:0034709">
    <property type="term" value="C:methylosome"/>
    <property type="evidence" value="ECO:0007669"/>
    <property type="project" value="TreeGrafter"/>
</dbReference>
<evidence type="ECO:0000256" key="7">
    <source>
        <dbReference type="ARBA" id="ARBA00041769"/>
    </source>
</evidence>
<evidence type="ECO:0000256" key="4">
    <source>
        <dbReference type="ARBA" id="ARBA00022737"/>
    </source>
</evidence>
<feature type="repeat" description="WD" evidence="8">
    <location>
        <begin position="91"/>
        <end position="132"/>
    </location>
</feature>
<evidence type="ECO:0000256" key="6">
    <source>
        <dbReference type="ARBA" id="ARBA00041554"/>
    </source>
</evidence>
<dbReference type="EMBL" id="DYDO01000001">
    <property type="protein sequence ID" value="DBA33982.1"/>
    <property type="molecule type" value="Genomic_DNA"/>
</dbReference>
<dbReference type="InterPro" id="IPR015943">
    <property type="entry name" value="WD40/YVTN_repeat-like_dom_sf"/>
</dbReference>
<dbReference type="PROSITE" id="PS00678">
    <property type="entry name" value="WD_REPEATS_1"/>
    <property type="match status" value="1"/>
</dbReference>